<reference evidence="3" key="1">
    <citation type="submission" date="2004-01" db="EMBL/GenBank/DDBJ databases">
        <authorList>
            <person name="Buell R."/>
        </authorList>
    </citation>
    <scope>NUCLEOTIDE SEQUENCE</scope>
</reference>
<reference evidence="4" key="2">
    <citation type="journal article" date="2005" name="Nature">
        <title>The map-based sequence of the rice genome.</title>
        <authorList>
            <consortium name="International rice genome sequencing project (IRGSP)"/>
            <person name="Matsumoto T."/>
            <person name="Wu J."/>
            <person name="Kanamori H."/>
            <person name="Katayose Y."/>
            <person name="Fujisawa M."/>
            <person name="Namiki N."/>
            <person name="Mizuno H."/>
            <person name="Yamamoto K."/>
            <person name="Antonio B.A."/>
            <person name="Baba T."/>
            <person name="Sakata K."/>
            <person name="Nagamura Y."/>
            <person name="Aoki H."/>
            <person name="Arikawa K."/>
            <person name="Arita K."/>
            <person name="Bito T."/>
            <person name="Chiden Y."/>
            <person name="Fujitsuka N."/>
            <person name="Fukunaka R."/>
            <person name="Hamada M."/>
            <person name="Harada C."/>
            <person name="Hayashi A."/>
            <person name="Hijishita S."/>
            <person name="Honda M."/>
            <person name="Hosokawa S."/>
            <person name="Ichikawa Y."/>
            <person name="Idonuma A."/>
            <person name="Iijima M."/>
            <person name="Ikeda M."/>
            <person name="Ikeno M."/>
            <person name="Ito K."/>
            <person name="Ito S."/>
            <person name="Ito T."/>
            <person name="Ito Y."/>
            <person name="Ito Y."/>
            <person name="Iwabuchi A."/>
            <person name="Kamiya K."/>
            <person name="Karasawa W."/>
            <person name="Kurita K."/>
            <person name="Katagiri S."/>
            <person name="Kikuta A."/>
            <person name="Kobayashi H."/>
            <person name="Kobayashi N."/>
            <person name="Machita K."/>
            <person name="Maehara T."/>
            <person name="Masukawa M."/>
            <person name="Mizubayashi T."/>
            <person name="Mukai Y."/>
            <person name="Nagasaki H."/>
            <person name="Nagata Y."/>
            <person name="Naito S."/>
            <person name="Nakashima M."/>
            <person name="Nakama Y."/>
            <person name="Nakamichi Y."/>
            <person name="Nakamura M."/>
            <person name="Meguro A."/>
            <person name="Negishi M."/>
            <person name="Ohta I."/>
            <person name="Ohta T."/>
            <person name="Okamoto M."/>
            <person name="Ono N."/>
            <person name="Saji S."/>
            <person name="Sakaguchi M."/>
            <person name="Sakai K."/>
            <person name="Shibata M."/>
            <person name="Shimokawa T."/>
            <person name="Song J."/>
            <person name="Takazaki Y."/>
            <person name="Terasawa K."/>
            <person name="Tsugane M."/>
            <person name="Tsuji K."/>
            <person name="Ueda S."/>
            <person name="Waki K."/>
            <person name="Yamagata H."/>
            <person name="Yamamoto M."/>
            <person name="Yamamoto S."/>
            <person name="Yamane H."/>
            <person name="Yoshiki S."/>
            <person name="Yoshihara R."/>
            <person name="Yukawa K."/>
            <person name="Zhong H."/>
            <person name="Yano M."/>
            <person name="Yuan Q."/>
            <person name="Ouyang S."/>
            <person name="Liu J."/>
            <person name="Jones K.M."/>
            <person name="Gansberger K."/>
            <person name="Moffat K."/>
            <person name="Hill J."/>
            <person name="Bera J."/>
            <person name="Fadrosh D."/>
            <person name="Jin S."/>
            <person name="Johri S."/>
            <person name="Kim M."/>
            <person name="Overton L."/>
            <person name="Reardon M."/>
            <person name="Tsitrin T."/>
            <person name="Vuong H."/>
            <person name="Weaver B."/>
            <person name="Ciecko A."/>
            <person name="Tallon L."/>
            <person name="Jackson J."/>
            <person name="Pai G."/>
            <person name="Aken S.V."/>
            <person name="Utterback T."/>
            <person name="Reidmuller S."/>
            <person name="Feldblyum T."/>
            <person name="Hsiao J."/>
            <person name="Zismann V."/>
            <person name="Iobst S."/>
            <person name="de Vazeille A.R."/>
            <person name="Buell C.R."/>
            <person name="Ying K."/>
            <person name="Li Y."/>
            <person name="Lu T."/>
            <person name="Huang Y."/>
            <person name="Zhao Q."/>
            <person name="Feng Q."/>
            <person name="Zhang L."/>
            <person name="Zhu J."/>
            <person name="Weng Q."/>
            <person name="Mu J."/>
            <person name="Lu Y."/>
            <person name="Fan D."/>
            <person name="Liu Y."/>
            <person name="Guan J."/>
            <person name="Zhang Y."/>
            <person name="Yu S."/>
            <person name="Liu X."/>
            <person name="Zhang Y."/>
            <person name="Hong G."/>
            <person name="Han B."/>
            <person name="Choisne N."/>
            <person name="Demange N."/>
            <person name="Orjeda G."/>
            <person name="Samain S."/>
            <person name="Cattolico L."/>
            <person name="Pelletier E."/>
            <person name="Couloux A."/>
            <person name="Segurens B."/>
            <person name="Wincker P."/>
            <person name="D'Hont A."/>
            <person name="Scarpelli C."/>
            <person name="Weissenbach J."/>
            <person name="Salanoubat M."/>
            <person name="Quetier F."/>
            <person name="Yu Y."/>
            <person name="Kim H.R."/>
            <person name="Rambo T."/>
            <person name="Currie J."/>
            <person name="Collura K."/>
            <person name="Luo M."/>
            <person name="Yang T."/>
            <person name="Ammiraju J.S.S."/>
            <person name="Engler F."/>
            <person name="Soderlund C."/>
            <person name="Wing R.A."/>
            <person name="Palmer L.E."/>
            <person name="de la Bastide M."/>
            <person name="Spiegel L."/>
            <person name="Nascimento L."/>
            <person name="Zutavern T."/>
            <person name="O'Shaughnessy A."/>
            <person name="Dike S."/>
            <person name="Dedhia N."/>
            <person name="Preston R."/>
            <person name="Balija V."/>
            <person name="McCombie W.R."/>
            <person name="Chow T."/>
            <person name="Chen H."/>
            <person name="Chung M."/>
            <person name="Chen C."/>
            <person name="Shaw J."/>
            <person name="Wu H."/>
            <person name="Hsiao K."/>
            <person name="Chao Y."/>
            <person name="Chu M."/>
            <person name="Cheng C."/>
            <person name="Hour A."/>
            <person name="Lee P."/>
            <person name="Lin S."/>
            <person name="Lin Y."/>
            <person name="Liou J."/>
            <person name="Liu S."/>
            <person name="Hsing Y."/>
            <person name="Raghuvanshi S."/>
            <person name="Mohanty A."/>
            <person name="Bharti A.K."/>
            <person name="Gaur A."/>
            <person name="Gupta V."/>
            <person name="Kumar D."/>
            <person name="Ravi V."/>
            <person name="Vij S."/>
            <person name="Kapur A."/>
            <person name="Khurana P."/>
            <person name="Khurana P."/>
            <person name="Khurana J.P."/>
            <person name="Tyagi A.K."/>
            <person name="Gaikwad K."/>
            <person name="Singh A."/>
            <person name="Dalal V."/>
            <person name="Srivastava S."/>
            <person name="Dixit A."/>
            <person name="Pal A.K."/>
            <person name="Ghazi I.A."/>
            <person name="Yadav M."/>
            <person name="Pandit A."/>
            <person name="Bhargava A."/>
            <person name="Sureshbabu K."/>
            <person name="Batra K."/>
            <person name="Sharma T.R."/>
            <person name="Mohapatra T."/>
            <person name="Singh N.K."/>
            <person name="Messing J."/>
            <person name="Nelson A.B."/>
            <person name="Fuks G."/>
            <person name="Kavchok S."/>
            <person name="Keizer G."/>
            <person name="Linton E."/>
            <person name="Llaca V."/>
            <person name="Song R."/>
            <person name="Tanyolac B."/>
            <person name="Young S."/>
            <person name="Ho-Il K."/>
            <person name="Hahn J.H."/>
            <person name="Sangsakoo G."/>
            <person name="Vanavichit A."/>
            <person name="de Mattos Luiz.A.T."/>
            <person name="Zimmer P.D."/>
            <person name="Malone G."/>
            <person name="Dellagostin O."/>
            <person name="de Oliveira A.C."/>
            <person name="Bevan M."/>
            <person name="Bancroft I."/>
            <person name="Minx P."/>
            <person name="Cordum H."/>
            <person name="Wilson R."/>
            <person name="Cheng Z."/>
            <person name="Jin W."/>
            <person name="Jiang J."/>
            <person name="Leong S.A."/>
            <person name="Iwama H."/>
            <person name="Gojobori T."/>
            <person name="Itoh T."/>
            <person name="Niimura Y."/>
            <person name="Fujii Y."/>
            <person name="Habara T."/>
            <person name="Sakai H."/>
            <person name="Sato Y."/>
            <person name="Wilson G."/>
            <person name="Kumar K."/>
            <person name="McCouch S."/>
            <person name="Juretic N."/>
            <person name="Hoen D."/>
            <person name="Wright S."/>
            <person name="Bruskiewich R."/>
            <person name="Bureau T."/>
            <person name="Miyao A."/>
            <person name="Hirochika H."/>
            <person name="Nishikawa T."/>
            <person name="Kadowaki K."/>
            <person name="Sugiura M."/>
            <person name="Burr B."/>
            <person name="Sasaki T."/>
        </authorList>
    </citation>
    <scope>NUCLEOTIDE SEQUENCE [LARGE SCALE GENOMIC DNA]</scope>
    <source>
        <strain evidence="4">cv. Nipponbare</strain>
    </source>
</reference>
<feature type="compositionally biased region" description="Basic and acidic residues" evidence="1">
    <location>
        <begin position="38"/>
        <end position="51"/>
    </location>
</feature>
<feature type="compositionally biased region" description="Basic and acidic residues" evidence="1">
    <location>
        <begin position="81"/>
        <end position="99"/>
    </location>
</feature>
<reference evidence="3" key="4">
    <citation type="submission" date="2006-01" db="EMBL/GenBank/DDBJ databases">
        <title>Oryza sativa chromosome 3 BAC OSJNBb0031F05 genomic sequence.</title>
        <authorList>
            <person name="Buell C.R."/>
            <person name="Yuan Q."/>
            <person name="Ouyang S."/>
            <person name="Liu J."/>
            <person name="Gansberger K."/>
            <person name="Jones K.M."/>
            <person name="Overton II L.L."/>
            <person name="Tsitrin T."/>
            <person name="Kim M.M."/>
            <person name="Bera J.J."/>
            <person name="Jin S.S."/>
            <person name="Fadrosh D.W."/>
            <person name="Tallon L.J."/>
            <person name="Koo H."/>
            <person name="Zismann V."/>
            <person name="Hsiao J."/>
            <person name="Blunt S."/>
            <person name="Vanaken S.S."/>
            <person name="Riedmuller S.B."/>
            <person name="Utterback T.T."/>
            <person name="Feldblyum T.V."/>
            <person name="Yang Q.Q."/>
            <person name="Haas B.J."/>
            <person name="Suh B.B."/>
            <person name="Peterson J.J."/>
            <person name="Quackenbush J."/>
            <person name="White O."/>
            <person name="Salzberg S.L."/>
            <person name="Fraser C.M."/>
        </authorList>
    </citation>
    <scope>NUCLEOTIDE SEQUENCE</scope>
</reference>
<dbReference type="EMBL" id="AC133861">
    <property type="protein sequence ID" value="AAS07288.1"/>
    <property type="molecule type" value="Genomic_DNA"/>
</dbReference>
<evidence type="ECO:0000313" key="2">
    <source>
        <dbReference type="EMBL" id="AAR87155.1"/>
    </source>
</evidence>
<feature type="compositionally biased region" description="Basic residues" evidence="1">
    <location>
        <begin position="52"/>
        <end position="64"/>
    </location>
</feature>
<dbReference type="AlphaFoldDB" id="Q75I05"/>
<evidence type="ECO:0000313" key="4">
    <source>
        <dbReference type="Proteomes" id="UP000000763"/>
    </source>
</evidence>
<proteinExistence type="predicted"/>
<dbReference type="Proteomes" id="UP000000763">
    <property type="component" value="Chromosome 3"/>
</dbReference>
<sequence>MGGSHWPGPASSRPTGHGKAAARACDRRRRQTAARTAGDGEKREGKEGEGRPHRRGGNGRRRKTREAAKTGDAEAEGEADVAGRRPDFAGDVGEEREKVGAIQNRIPPLSCASAAGRRGERGRRRGVGTGDAAWARGKRRSGCGGGGFGGVVTGAGGGRLGEDPTGGPHLSVTPGEEGGGAA</sequence>
<evidence type="ECO:0000256" key="1">
    <source>
        <dbReference type="SAM" id="MobiDB-lite"/>
    </source>
</evidence>
<name>Q75I05_ORYSJ</name>
<protein>
    <submittedName>
        <fullName evidence="3">Uncharacterized protein</fullName>
    </submittedName>
</protein>
<accession>Q75I05</accession>
<evidence type="ECO:0000313" key="3">
    <source>
        <dbReference type="EMBL" id="AAS07288.1"/>
    </source>
</evidence>
<dbReference type="EMBL" id="AC099041">
    <property type="protein sequence ID" value="AAR87155.1"/>
    <property type="molecule type" value="Genomic_DNA"/>
</dbReference>
<feature type="compositionally biased region" description="Gly residues" evidence="1">
    <location>
        <begin position="142"/>
        <end position="159"/>
    </location>
</feature>
<organism evidence="3 4">
    <name type="scientific">Oryza sativa subsp. japonica</name>
    <name type="common">Rice</name>
    <dbReference type="NCBI Taxonomy" id="39947"/>
    <lineage>
        <taxon>Eukaryota</taxon>
        <taxon>Viridiplantae</taxon>
        <taxon>Streptophyta</taxon>
        <taxon>Embryophyta</taxon>
        <taxon>Tracheophyta</taxon>
        <taxon>Spermatophyta</taxon>
        <taxon>Magnoliopsida</taxon>
        <taxon>Liliopsida</taxon>
        <taxon>Poales</taxon>
        <taxon>Poaceae</taxon>
        <taxon>BOP clade</taxon>
        <taxon>Oryzoideae</taxon>
        <taxon>Oryzeae</taxon>
        <taxon>Oryzinae</taxon>
        <taxon>Oryza</taxon>
        <taxon>Oryza sativa</taxon>
    </lineage>
</organism>
<gene>
    <name evidence="2" type="ORF">OSJNBa0036E17.5</name>
    <name evidence="3" type="ORF">OSJNBb0031F05.22</name>
</gene>
<feature type="region of interest" description="Disordered" evidence="1">
    <location>
        <begin position="1"/>
        <end position="182"/>
    </location>
</feature>
<reference evidence="4" key="5">
    <citation type="journal article" date="2008" name="Nucleic Acids Res.">
        <title>The rice annotation project database (RAP-DB): 2008 update.</title>
        <authorList>
            <consortium name="The rice annotation project (RAP)"/>
        </authorList>
    </citation>
    <scope>GENOME REANNOTATION</scope>
    <source>
        <strain evidence="4">cv. Nipponbare</strain>
    </source>
</reference>
<reference evidence="2" key="3">
    <citation type="submission" date="2006-01" db="EMBL/GenBank/DDBJ databases">
        <title>Oryza sativa chromosome 3 BAC OSJNBa0036E17 genomic sequence.</title>
        <authorList>
            <person name="Buell C.R."/>
            <person name="Yuan Q."/>
            <person name="Ouyang S."/>
            <person name="Liu J."/>
            <person name="Gansberger K."/>
            <person name="Jones K.M."/>
            <person name="Overton II L.L."/>
            <person name="Tsitrin T."/>
            <person name="Kim M.M."/>
            <person name="Bera J.J."/>
            <person name="Jin S.S."/>
            <person name="Fadrosh D.W."/>
            <person name="Tallon L.J."/>
            <person name="Koo H."/>
            <person name="Zismann V."/>
            <person name="Hsiao J."/>
            <person name="Blunt S."/>
            <person name="Vanaken S.S."/>
            <person name="Riedmuller S.B."/>
            <person name="Utterback T.T."/>
            <person name="Feldblyum T.V."/>
            <person name="Yang Q.Q."/>
            <person name="Haas B.J."/>
            <person name="Suh B.B."/>
            <person name="Peterson J.J."/>
            <person name="Quackenbush J."/>
            <person name="White O."/>
            <person name="Salzberg S.L."/>
            <person name="Fraser C.M."/>
        </authorList>
    </citation>
    <scope>NUCLEOTIDE SEQUENCE</scope>
</reference>